<dbReference type="Proteomes" id="UP001238843">
    <property type="component" value="Chromosome"/>
</dbReference>
<accession>A0AA51BK70</accession>
<reference evidence="1" key="1">
    <citation type="journal article" date="2021" name="Front. Microbiol.">
        <title>Genome Analysis of a Verrucomicrobial Endosymbiont With a Tiny Genome Discovered in an Antarctic Lake.</title>
        <authorList>
            <person name="Williams T.J."/>
            <person name="Allen M.A."/>
            <person name="Ivanova N."/>
            <person name="Huntemann M."/>
            <person name="Haque S."/>
            <person name="Hancock A.M."/>
            <person name="Brazendale S."/>
            <person name="Cavicchioli R."/>
        </authorList>
    </citation>
    <scope>NUCLEOTIDE SEQUENCE</scope>
    <source>
        <strain evidence="1">MAG_Ga0307966_1000010</strain>
    </source>
</reference>
<name>A0AA51BK70_9BACT</name>
<dbReference type="EMBL" id="CP128385">
    <property type="protein sequence ID" value="WMI30395.1"/>
    <property type="molecule type" value="Genomic_DNA"/>
</dbReference>
<reference evidence="1" key="2">
    <citation type="submission" date="2023-06" db="EMBL/GenBank/DDBJ databases">
        <authorList>
            <person name="Williams T.J."/>
            <person name="Allen M.A."/>
            <person name="Ivanova N."/>
            <person name="Huntemann M."/>
            <person name="Haque S."/>
            <person name="Hancock A.M."/>
            <person name="Brazendale S."/>
            <person name="Cavicchioli R."/>
        </authorList>
    </citation>
    <scope>NUCLEOTIDE SEQUENCE</scope>
    <source>
        <strain evidence="1">MAG_Ga0307966_1000010</strain>
    </source>
</reference>
<proteinExistence type="predicted"/>
<organism evidence="1">
    <name type="scientific">Candidatus Organicella extenuata</name>
    <dbReference type="NCBI Taxonomy" id="2841811"/>
    <lineage>
        <taxon>Bacteria</taxon>
        <taxon>Pseudomonadati</taxon>
        <taxon>Verrucomicrobiota</taxon>
        <taxon>Candidatus Organicella</taxon>
    </lineage>
</organism>
<gene>
    <name evidence="1" type="ORF">QTO32_00515</name>
</gene>
<sequence length="51" mass="6092">MGVPKRKHSKRRSKLRVSGKKSLFIKKFKNVRNSLNKHYLKGFYDSIVEEQ</sequence>
<protein>
    <recommendedName>
        <fullName evidence="2">50S ribosomal protein L32</fullName>
    </recommendedName>
</protein>
<evidence type="ECO:0008006" key="2">
    <source>
        <dbReference type="Google" id="ProtNLM"/>
    </source>
</evidence>
<evidence type="ECO:0000313" key="1">
    <source>
        <dbReference type="EMBL" id="WMI30395.1"/>
    </source>
</evidence>
<dbReference type="AlphaFoldDB" id="A0AA51BK70"/>